<accession>A0A510VQ79</accession>
<name>A0A510VQ79_9LACO</name>
<organism evidence="2 3">
    <name type="scientific">Furfurilactobacillus siliginis</name>
    <dbReference type="NCBI Taxonomy" id="348151"/>
    <lineage>
        <taxon>Bacteria</taxon>
        <taxon>Bacillati</taxon>
        <taxon>Bacillota</taxon>
        <taxon>Bacilli</taxon>
        <taxon>Lactobacillales</taxon>
        <taxon>Lactobacillaceae</taxon>
        <taxon>Furfurilactobacillus</taxon>
    </lineage>
</organism>
<sequence>MNNLLVLFIKSRIYQLIMNKMKYFMILIAYNFISSYTHLHCKTDGGKQDEKINEMADGGGSVSRDHDGDCTSHITC</sequence>
<feature type="compositionally biased region" description="Basic and acidic residues" evidence="1">
    <location>
        <begin position="45"/>
        <end position="54"/>
    </location>
</feature>
<feature type="region of interest" description="Disordered" evidence="1">
    <location>
        <begin position="45"/>
        <end position="76"/>
    </location>
</feature>
<proteinExistence type="predicted"/>
<dbReference type="AlphaFoldDB" id="A0A510VQ79"/>
<reference evidence="2 3" key="1">
    <citation type="submission" date="2019-07" db="EMBL/GenBank/DDBJ databases">
        <title>Whole genome shotgun sequence of Lactobacillus siliginis NBRC 101315.</title>
        <authorList>
            <person name="Hosoyama A."/>
            <person name="Uohara A."/>
            <person name="Ohji S."/>
            <person name="Ichikawa N."/>
        </authorList>
    </citation>
    <scope>NUCLEOTIDE SEQUENCE [LARGE SCALE GENOMIC DNA]</scope>
    <source>
        <strain evidence="2 3">NBRC 101315</strain>
    </source>
</reference>
<dbReference type="Proteomes" id="UP000321429">
    <property type="component" value="Unassembled WGS sequence"/>
</dbReference>
<evidence type="ECO:0000256" key="1">
    <source>
        <dbReference type="SAM" id="MobiDB-lite"/>
    </source>
</evidence>
<comment type="caution">
    <text evidence="2">The sequence shown here is derived from an EMBL/GenBank/DDBJ whole genome shotgun (WGS) entry which is preliminary data.</text>
</comment>
<protein>
    <submittedName>
        <fullName evidence="2">Uncharacterized protein</fullName>
    </submittedName>
</protein>
<dbReference type="EMBL" id="BJUD01000005">
    <property type="protein sequence ID" value="GEK28191.1"/>
    <property type="molecule type" value="Genomic_DNA"/>
</dbReference>
<evidence type="ECO:0000313" key="2">
    <source>
        <dbReference type="EMBL" id="GEK28191.1"/>
    </source>
</evidence>
<gene>
    <name evidence="2" type="ORF">LSI01_05020</name>
</gene>
<evidence type="ECO:0000313" key="3">
    <source>
        <dbReference type="Proteomes" id="UP000321429"/>
    </source>
</evidence>